<reference evidence="2 3" key="1">
    <citation type="journal article" date="2021" name="PeerJ">
        <title>Analysis of 44 Vibrio anguillarum genomes reveals high genetic diversity.</title>
        <authorList>
            <person name="Hansen M.J."/>
            <person name="Dalsgaard I."/>
        </authorList>
    </citation>
    <scope>NUCLEOTIDE SEQUENCE</scope>
    <source>
        <strain evidence="1 3">040915-1/1B</strain>
        <strain evidence="2">850617-1/1</strain>
    </source>
</reference>
<dbReference type="EMBL" id="SCLC01001021">
    <property type="protein sequence ID" value="MBF4437503.1"/>
    <property type="molecule type" value="Genomic_DNA"/>
</dbReference>
<name>A0AAW4BRA1_VIBAN</name>
<sequence length="71" mass="8035">MQTSFNKTEQKHDSGFSHPSEDVSIAWELGSIDPIGQVVAVCGECGHEWKLRHFKLVDELIELHGYQKTIP</sequence>
<organism evidence="2 4">
    <name type="scientific">Vibrio anguillarum</name>
    <name type="common">Listonella anguillarum</name>
    <dbReference type="NCBI Taxonomy" id="55601"/>
    <lineage>
        <taxon>Bacteria</taxon>
        <taxon>Pseudomonadati</taxon>
        <taxon>Pseudomonadota</taxon>
        <taxon>Gammaproteobacteria</taxon>
        <taxon>Vibrionales</taxon>
        <taxon>Vibrionaceae</taxon>
        <taxon>Vibrio</taxon>
    </lineage>
</organism>
<keyword evidence="3" id="KW-1185">Reference proteome</keyword>
<protein>
    <submittedName>
        <fullName evidence="2">Uncharacterized protein</fullName>
    </submittedName>
</protein>
<evidence type="ECO:0000313" key="4">
    <source>
        <dbReference type="Proteomes" id="UP000786185"/>
    </source>
</evidence>
<proteinExistence type="predicted"/>
<dbReference type="EMBL" id="RDPI01000019">
    <property type="protein sequence ID" value="MBF4374520.1"/>
    <property type="molecule type" value="Genomic_DNA"/>
</dbReference>
<evidence type="ECO:0000313" key="3">
    <source>
        <dbReference type="Proteomes" id="UP000726136"/>
    </source>
</evidence>
<evidence type="ECO:0000313" key="2">
    <source>
        <dbReference type="EMBL" id="MBF4437503.1"/>
    </source>
</evidence>
<accession>A0AAW4BRA1</accession>
<dbReference type="Proteomes" id="UP000726136">
    <property type="component" value="Unassembled WGS sequence"/>
</dbReference>
<evidence type="ECO:0000313" key="1">
    <source>
        <dbReference type="EMBL" id="MBF4374520.1"/>
    </source>
</evidence>
<dbReference type="AlphaFoldDB" id="A0AAW4BRA1"/>
<gene>
    <name evidence="1" type="ORF">EAY46_15730</name>
    <name evidence="2" type="ORF">ERJ77_24065</name>
</gene>
<comment type="caution">
    <text evidence="2">The sequence shown here is derived from an EMBL/GenBank/DDBJ whole genome shotgun (WGS) entry which is preliminary data.</text>
</comment>
<dbReference type="Proteomes" id="UP000786185">
    <property type="component" value="Unassembled WGS sequence"/>
</dbReference>
<dbReference type="RefSeq" id="WP_194663929.1">
    <property type="nucleotide sequence ID" value="NZ_RDPI01000019.1"/>
</dbReference>